<dbReference type="EMBL" id="DVJO01000122">
    <property type="protein sequence ID" value="HIS83065.1"/>
    <property type="molecule type" value="Genomic_DNA"/>
</dbReference>
<evidence type="ECO:0000256" key="4">
    <source>
        <dbReference type="ARBA" id="ARBA00059383"/>
    </source>
</evidence>
<dbReference type="SUPFAM" id="SSF51735">
    <property type="entry name" value="NAD(P)-binding Rossmann-fold domains"/>
    <property type="match status" value="1"/>
</dbReference>
<keyword evidence="3" id="KW-0456">Lyase</keyword>
<accession>A0A9D1K3M1</accession>
<dbReference type="GO" id="GO:0008446">
    <property type="term" value="F:GDP-mannose 4,6-dehydratase activity"/>
    <property type="evidence" value="ECO:0007669"/>
    <property type="project" value="UniProtKB-EC"/>
</dbReference>
<dbReference type="CDD" id="cd05260">
    <property type="entry name" value="GDP_MD_SDR_e"/>
    <property type="match status" value="1"/>
</dbReference>
<comment type="caution">
    <text evidence="6">The sequence shown here is derived from an EMBL/GenBank/DDBJ whole genome shotgun (WGS) entry which is preliminary data.</text>
</comment>
<dbReference type="Gene3D" id="3.90.25.10">
    <property type="entry name" value="UDP-galactose 4-epimerase, domain 1"/>
    <property type="match status" value="1"/>
</dbReference>
<sequence length="342" mass="38777">MSKKILITGITGMVGSHLADFVMENTDWEIYGMCRWRSPLDNIEHLIDDINKKHRIHLVYADLRDTIAVDQVFKEVKPDYVSHLAAQSYPKTSFTAPLDTLDTNIQGTARVLESIKNHCPKAIVHICASSEVFGRVKKEKLDEMGGTINEECTFHPASPYAISKVGTDLIGRYYAEAFGMTVMTTRMFTHTGPRRGDVFAESTFAKQIAMIEAGVIPPVIKVGNLDSLRTFADVRDAVRAYYMLLTIKPTSGEYYNIGGQYTCKVGDMLNFLISLSPMKDKIKVEVDPERLRPIDADLQIPNTDKFTQHTGWVPEIPFEKTMIDLLNYWRKRISKGEKFLQR</sequence>
<dbReference type="PANTHER" id="PTHR43000">
    <property type="entry name" value="DTDP-D-GLUCOSE 4,6-DEHYDRATASE-RELATED"/>
    <property type="match status" value="1"/>
</dbReference>
<reference evidence="6" key="2">
    <citation type="journal article" date="2021" name="PeerJ">
        <title>Extensive microbial diversity within the chicken gut microbiome revealed by metagenomics and culture.</title>
        <authorList>
            <person name="Gilroy R."/>
            <person name="Ravi A."/>
            <person name="Getino M."/>
            <person name="Pursley I."/>
            <person name="Horton D.L."/>
            <person name="Alikhan N.F."/>
            <person name="Baker D."/>
            <person name="Gharbi K."/>
            <person name="Hall N."/>
            <person name="Watson M."/>
            <person name="Adriaenssens E.M."/>
            <person name="Foster-Nyarko E."/>
            <person name="Jarju S."/>
            <person name="Secka A."/>
            <person name="Antonio M."/>
            <person name="Oren A."/>
            <person name="Chaudhuri R.R."/>
            <person name="La Ragione R."/>
            <person name="Hildebrand F."/>
            <person name="Pallen M.J."/>
        </authorList>
    </citation>
    <scope>NUCLEOTIDE SEQUENCE</scope>
    <source>
        <strain evidence="6">CHK152-2994</strain>
    </source>
</reference>
<evidence type="ECO:0000259" key="5">
    <source>
        <dbReference type="Pfam" id="PF16363"/>
    </source>
</evidence>
<protein>
    <submittedName>
        <fullName evidence="6">GDP-mannose 4,6-dehydratase</fullName>
    </submittedName>
</protein>
<evidence type="ECO:0000313" key="6">
    <source>
        <dbReference type="EMBL" id="HIS83065.1"/>
    </source>
</evidence>
<proteinExistence type="predicted"/>
<dbReference type="FunFam" id="3.40.50.720:FF:000924">
    <property type="entry name" value="GDP-mannose 4,6 dehydratase"/>
    <property type="match status" value="1"/>
</dbReference>
<dbReference type="AlphaFoldDB" id="A0A9D1K3M1"/>
<evidence type="ECO:0000256" key="1">
    <source>
        <dbReference type="ARBA" id="ARBA00000188"/>
    </source>
</evidence>
<dbReference type="Gene3D" id="3.40.50.720">
    <property type="entry name" value="NAD(P)-binding Rossmann-like Domain"/>
    <property type="match status" value="1"/>
</dbReference>
<name>A0A9D1K3M1_9BACT</name>
<feature type="domain" description="NAD(P)-binding" evidence="5">
    <location>
        <begin position="6"/>
        <end position="322"/>
    </location>
</feature>
<evidence type="ECO:0000256" key="3">
    <source>
        <dbReference type="ARBA" id="ARBA00023239"/>
    </source>
</evidence>
<reference evidence="6" key="1">
    <citation type="submission" date="2020-10" db="EMBL/GenBank/DDBJ databases">
        <authorList>
            <person name="Gilroy R."/>
        </authorList>
    </citation>
    <scope>NUCLEOTIDE SEQUENCE</scope>
    <source>
        <strain evidence="6">CHK152-2994</strain>
    </source>
</reference>
<dbReference type="Proteomes" id="UP000824139">
    <property type="component" value="Unassembled WGS sequence"/>
</dbReference>
<comment type="cofactor">
    <cofactor evidence="2">
        <name>NADP(+)</name>
        <dbReference type="ChEBI" id="CHEBI:58349"/>
    </cofactor>
</comment>
<comment type="catalytic activity">
    <reaction evidence="1">
        <text>GDP-alpha-D-mannose = GDP-4-dehydro-alpha-D-rhamnose + H2O</text>
        <dbReference type="Rhea" id="RHEA:23820"/>
        <dbReference type="ChEBI" id="CHEBI:15377"/>
        <dbReference type="ChEBI" id="CHEBI:57527"/>
        <dbReference type="ChEBI" id="CHEBI:57964"/>
        <dbReference type="EC" id="4.2.1.47"/>
    </reaction>
</comment>
<gene>
    <name evidence="6" type="ORF">IAD41_05610</name>
</gene>
<evidence type="ECO:0000313" key="7">
    <source>
        <dbReference type="Proteomes" id="UP000824139"/>
    </source>
</evidence>
<comment type="function">
    <text evidence="4">Catalyzes the conversion of GDP-D-mannose to GDP-4-dehydro-6-deoxy-D-mannose.</text>
</comment>
<dbReference type="Pfam" id="PF16363">
    <property type="entry name" value="GDP_Man_Dehyd"/>
    <property type="match status" value="1"/>
</dbReference>
<dbReference type="InterPro" id="IPR036291">
    <property type="entry name" value="NAD(P)-bd_dom_sf"/>
</dbReference>
<dbReference type="InterPro" id="IPR016040">
    <property type="entry name" value="NAD(P)-bd_dom"/>
</dbReference>
<evidence type="ECO:0000256" key="2">
    <source>
        <dbReference type="ARBA" id="ARBA00001937"/>
    </source>
</evidence>
<organism evidence="6 7">
    <name type="scientific">Candidatus Scatenecus faecavium</name>
    <dbReference type="NCBI Taxonomy" id="2840915"/>
    <lineage>
        <taxon>Bacteria</taxon>
        <taxon>Candidatus Scatenecus</taxon>
    </lineage>
</organism>